<accession>A0A6L3ZHW5</accession>
<sequence>MNTVQSEQGTVSKPVIAMDLSTAGKGGGPFTSTTRLMESELKESYEFRTIWYDVSLGAGVSWKRILHLRDQIREIKPDIVHYTGLQLSGFHMAVACRLAGVKRTVVSVRGFSGDALYFSKIKSFLLTYILEPFTLLSATRAVGVSKYVANRKALRILKSKTRSFIYNFPPPVSQSISRDDIRKELKIPADQVVAISVARITKDKGYHIFKDSIRSLSKQTNLTILIVGRGEYLDEMQEELSDQIAKGQVVFLGYKANVGDYLNASDIFVLPTLHETLSVALLEASSYHLALVASNTGGVPEIVIDGHNGRLVEPGNASELSEAIAELVASVEKRKEFGHNAFNRVNTTFDRRRLESQWDELYKTILKEKR</sequence>
<protein>
    <submittedName>
        <fullName evidence="2">Glycosyltransferase family 4 protein</fullName>
    </submittedName>
</protein>
<dbReference type="OrthoDB" id="7560678at2"/>
<evidence type="ECO:0000313" key="3">
    <source>
        <dbReference type="Proteomes" id="UP000484164"/>
    </source>
</evidence>
<comment type="caution">
    <text evidence="2">The sequence shown here is derived from an EMBL/GenBank/DDBJ whole genome shotgun (WGS) entry which is preliminary data.</text>
</comment>
<dbReference type="InterPro" id="IPR050194">
    <property type="entry name" value="Glycosyltransferase_grp1"/>
</dbReference>
<reference evidence="2 3" key="1">
    <citation type="submission" date="2019-10" db="EMBL/GenBank/DDBJ databases">
        <title>Genome sequence of Phaeocystidibacter marisrubri JCM30614 (type strain).</title>
        <authorList>
            <person name="Bowman J.P."/>
        </authorList>
    </citation>
    <scope>NUCLEOTIDE SEQUENCE [LARGE SCALE GENOMIC DNA]</scope>
    <source>
        <strain evidence="2 3">JCM 30614</strain>
    </source>
</reference>
<dbReference type="EMBL" id="WBVQ01000001">
    <property type="protein sequence ID" value="KAB2817606.1"/>
    <property type="molecule type" value="Genomic_DNA"/>
</dbReference>
<dbReference type="Pfam" id="PF00534">
    <property type="entry name" value="Glycos_transf_1"/>
    <property type="match status" value="1"/>
</dbReference>
<dbReference type="PANTHER" id="PTHR45947:SF15">
    <property type="entry name" value="TEICHURONIC ACID BIOSYNTHESIS GLYCOSYLTRANSFERASE TUAC-RELATED"/>
    <property type="match status" value="1"/>
</dbReference>
<dbReference type="InterPro" id="IPR001296">
    <property type="entry name" value="Glyco_trans_1"/>
</dbReference>
<keyword evidence="2" id="KW-0808">Transferase</keyword>
<dbReference type="SUPFAM" id="SSF53756">
    <property type="entry name" value="UDP-Glycosyltransferase/glycogen phosphorylase"/>
    <property type="match status" value="1"/>
</dbReference>
<feature type="domain" description="Glycosyl transferase family 1" evidence="1">
    <location>
        <begin position="178"/>
        <end position="343"/>
    </location>
</feature>
<organism evidence="2 3">
    <name type="scientific">Phaeocystidibacter marisrubri</name>
    <dbReference type="NCBI Taxonomy" id="1577780"/>
    <lineage>
        <taxon>Bacteria</taxon>
        <taxon>Pseudomonadati</taxon>
        <taxon>Bacteroidota</taxon>
        <taxon>Flavobacteriia</taxon>
        <taxon>Flavobacteriales</taxon>
        <taxon>Phaeocystidibacteraceae</taxon>
        <taxon>Phaeocystidibacter</taxon>
    </lineage>
</organism>
<name>A0A6L3ZHW5_9FLAO</name>
<dbReference type="GO" id="GO:0016757">
    <property type="term" value="F:glycosyltransferase activity"/>
    <property type="evidence" value="ECO:0007669"/>
    <property type="project" value="InterPro"/>
</dbReference>
<evidence type="ECO:0000259" key="1">
    <source>
        <dbReference type="Pfam" id="PF00534"/>
    </source>
</evidence>
<dbReference type="AlphaFoldDB" id="A0A6L3ZHW5"/>
<keyword evidence="3" id="KW-1185">Reference proteome</keyword>
<proteinExistence type="predicted"/>
<dbReference type="Proteomes" id="UP000484164">
    <property type="component" value="Unassembled WGS sequence"/>
</dbReference>
<gene>
    <name evidence="2" type="ORF">F8C82_04175</name>
</gene>
<evidence type="ECO:0000313" key="2">
    <source>
        <dbReference type="EMBL" id="KAB2817606.1"/>
    </source>
</evidence>
<dbReference type="PANTHER" id="PTHR45947">
    <property type="entry name" value="SULFOQUINOVOSYL TRANSFERASE SQD2"/>
    <property type="match status" value="1"/>
</dbReference>
<dbReference type="RefSeq" id="WP_151692281.1">
    <property type="nucleotide sequence ID" value="NZ_BMGX01000002.1"/>
</dbReference>
<dbReference type="Gene3D" id="3.40.50.2000">
    <property type="entry name" value="Glycogen Phosphorylase B"/>
    <property type="match status" value="2"/>
</dbReference>